<proteinExistence type="predicted"/>
<evidence type="ECO:0000313" key="1">
    <source>
        <dbReference type="EMBL" id="EAU48237.1"/>
    </source>
</evidence>
<keyword evidence="2" id="KW-1185">Reference proteome</keyword>
<reference evidence="1 2" key="1">
    <citation type="journal article" date="2010" name="J. Bacteriol.">
        <title>Genome sequences of Pelagibaca bermudensis HTCC2601T and Maritimibacter alkaliphilus HTCC2654T, the type strains of two marine Roseobacter genera.</title>
        <authorList>
            <person name="Thrash J.C."/>
            <person name="Cho J.C."/>
            <person name="Ferriera S."/>
            <person name="Johnson J."/>
            <person name="Vergin K.L."/>
            <person name="Giovannoni S.J."/>
        </authorList>
    </citation>
    <scope>NUCLEOTIDE SEQUENCE [LARGE SCALE GENOMIC DNA]</scope>
    <source>
        <strain evidence="2">DSM 26914 / JCM 13377 / KCTC 12554 / HTCC2601</strain>
    </source>
</reference>
<sequence length="27" mass="3110">MMRPPFAQQAAACALRNQSLQRDFTAW</sequence>
<gene>
    <name evidence="1" type="ORF">R2601_14765</name>
</gene>
<dbReference type="EMBL" id="AATQ01000002">
    <property type="protein sequence ID" value="EAU48237.1"/>
    <property type="molecule type" value="Genomic_DNA"/>
</dbReference>
<comment type="caution">
    <text evidence="1">The sequence shown here is derived from an EMBL/GenBank/DDBJ whole genome shotgun (WGS) entry which is preliminary data.</text>
</comment>
<organism evidence="1 2">
    <name type="scientific">Salipiger bermudensis (strain DSM 26914 / JCM 13377 / KCTC 12554 / HTCC2601)</name>
    <name type="common">Pelagibaca bermudensis</name>
    <dbReference type="NCBI Taxonomy" id="314265"/>
    <lineage>
        <taxon>Bacteria</taxon>
        <taxon>Pseudomonadati</taxon>
        <taxon>Pseudomonadota</taxon>
        <taxon>Alphaproteobacteria</taxon>
        <taxon>Rhodobacterales</taxon>
        <taxon>Roseobacteraceae</taxon>
        <taxon>Salipiger</taxon>
    </lineage>
</organism>
<dbReference type="AlphaFoldDB" id="Q0FV89"/>
<accession>Q0FV89</accession>
<protein>
    <submittedName>
        <fullName evidence="1">Uncharacterized protein</fullName>
    </submittedName>
</protein>
<evidence type="ECO:0000313" key="2">
    <source>
        <dbReference type="Proteomes" id="UP000006230"/>
    </source>
</evidence>
<name>Q0FV89_SALBH</name>
<dbReference type="Proteomes" id="UP000006230">
    <property type="component" value="Unassembled WGS sequence"/>
</dbReference>
<dbReference type="HOGENOM" id="CLU_3414877_0_0_5"/>